<dbReference type="AlphaFoldDB" id="A0A9D2EDB2"/>
<accession>A0A9D2EDB2</accession>
<evidence type="ECO:0000313" key="5">
    <source>
        <dbReference type="EMBL" id="HIZ35277.1"/>
    </source>
</evidence>
<proteinExistence type="predicted"/>
<keyword evidence="2" id="KW-0238">DNA-binding</keyword>
<dbReference type="GO" id="GO:0003677">
    <property type="term" value="F:DNA binding"/>
    <property type="evidence" value="ECO:0007669"/>
    <property type="project" value="UniProtKB-KW"/>
</dbReference>
<dbReference type="PANTHER" id="PTHR43537">
    <property type="entry name" value="TRANSCRIPTIONAL REGULATOR, GNTR FAMILY"/>
    <property type="match status" value="1"/>
</dbReference>
<dbReference type="InterPro" id="IPR000524">
    <property type="entry name" value="Tscrpt_reg_HTH_GntR"/>
</dbReference>
<reference evidence="5" key="1">
    <citation type="journal article" date="2021" name="PeerJ">
        <title>Extensive microbial diversity within the chicken gut microbiome revealed by metagenomics and culture.</title>
        <authorList>
            <person name="Gilroy R."/>
            <person name="Ravi A."/>
            <person name="Getino M."/>
            <person name="Pursley I."/>
            <person name="Horton D.L."/>
            <person name="Alikhan N.F."/>
            <person name="Baker D."/>
            <person name="Gharbi K."/>
            <person name="Hall N."/>
            <person name="Watson M."/>
            <person name="Adriaenssens E.M."/>
            <person name="Foster-Nyarko E."/>
            <person name="Jarju S."/>
            <person name="Secka A."/>
            <person name="Antonio M."/>
            <person name="Oren A."/>
            <person name="Chaudhuri R.R."/>
            <person name="La Ragione R."/>
            <person name="Hildebrand F."/>
            <person name="Pallen M.J."/>
        </authorList>
    </citation>
    <scope>NUCLEOTIDE SEQUENCE</scope>
    <source>
        <strain evidence="5">ChiGjej4B4-7305</strain>
    </source>
</reference>
<organism evidence="5 6">
    <name type="scientific">Candidatus Ruania gallistercoris</name>
    <dbReference type="NCBI Taxonomy" id="2838746"/>
    <lineage>
        <taxon>Bacteria</taxon>
        <taxon>Bacillati</taxon>
        <taxon>Actinomycetota</taxon>
        <taxon>Actinomycetes</taxon>
        <taxon>Micrococcales</taxon>
        <taxon>Ruaniaceae</taxon>
        <taxon>Ruania</taxon>
    </lineage>
</organism>
<dbReference type="PRINTS" id="PR00035">
    <property type="entry name" value="HTHGNTR"/>
</dbReference>
<evidence type="ECO:0000313" key="6">
    <source>
        <dbReference type="Proteomes" id="UP000824037"/>
    </source>
</evidence>
<dbReference type="Proteomes" id="UP000824037">
    <property type="component" value="Unassembled WGS sequence"/>
</dbReference>
<keyword evidence="1" id="KW-0805">Transcription regulation</keyword>
<dbReference type="Pfam" id="PF00392">
    <property type="entry name" value="GntR"/>
    <property type="match status" value="1"/>
</dbReference>
<dbReference type="InterPro" id="IPR036390">
    <property type="entry name" value="WH_DNA-bd_sf"/>
</dbReference>
<dbReference type="PROSITE" id="PS50949">
    <property type="entry name" value="HTH_GNTR"/>
    <property type="match status" value="1"/>
</dbReference>
<dbReference type="SUPFAM" id="SSF48008">
    <property type="entry name" value="GntR ligand-binding domain-like"/>
    <property type="match status" value="1"/>
</dbReference>
<dbReference type="Pfam" id="PF07729">
    <property type="entry name" value="FCD"/>
    <property type="match status" value="1"/>
</dbReference>
<dbReference type="InterPro" id="IPR036388">
    <property type="entry name" value="WH-like_DNA-bd_sf"/>
</dbReference>
<dbReference type="SMART" id="SM00895">
    <property type="entry name" value="FCD"/>
    <property type="match status" value="1"/>
</dbReference>
<sequence length="250" mass="26872">MSESLSLSAINRAPRLYEAVSVQLVTAIREAGLTPGSKIPTERELCDQFGVSRTVIREAIRHLVAKRVLDASTGGAPRVASPSHEGISESLETYISLHGDIEPHKISEVRETLELSTVRLAAERGTPEQIAQIRSACDSLAQYRQAPEDASRADVAFHRAIAEATNNELYLVLVDSLAEVLLHIRRATLGDPDRVDATLAEHRRIIDAIEAGDPGAAVAAMHDHLIDSSIAYRNTVGAAATPPPGGTERP</sequence>
<comment type="caution">
    <text evidence="5">The sequence shown here is derived from an EMBL/GenBank/DDBJ whole genome shotgun (WGS) entry which is preliminary data.</text>
</comment>
<evidence type="ECO:0000256" key="2">
    <source>
        <dbReference type="ARBA" id="ARBA00023125"/>
    </source>
</evidence>
<dbReference type="SMART" id="SM00345">
    <property type="entry name" value="HTH_GNTR"/>
    <property type="match status" value="1"/>
</dbReference>
<evidence type="ECO:0000259" key="4">
    <source>
        <dbReference type="PROSITE" id="PS50949"/>
    </source>
</evidence>
<reference evidence="5" key="2">
    <citation type="submission" date="2021-04" db="EMBL/GenBank/DDBJ databases">
        <authorList>
            <person name="Gilroy R."/>
        </authorList>
    </citation>
    <scope>NUCLEOTIDE SEQUENCE</scope>
    <source>
        <strain evidence="5">ChiGjej4B4-7305</strain>
    </source>
</reference>
<dbReference type="Gene3D" id="1.20.120.530">
    <property type="entry name" value="GntR ligand-binding domain-like"/>
    <property type="match status" value="1"/>
</dbReference>
<protein>
    <submittedName>
        <fullName evidence="5">FadR family transcriptional regulator</fullName>
    </submittedName>
</protein>
<dbReference type="PANTHER" id="PTHR43537:SF5">
    <property type="entry name" value="UXU OPERON TRANSCRIPTIONAL REGULATOR"/>
    <property type="match status" value="1"/>
</dbReference>
<dbReference type="SUPFAM" id="SSF46785">
    <property type="entry name" value="Winged helix' DNA-binding domain"/>
    <property type="match status" value="1"/>
</dbReference>
<dbReference type="InterPro" id="IPR008920">
    <property type="entry name" value="TF_FadR/GntR_C"/>
</dbReference>
<dbReference type="Gene3D" id="1.10.10.10">
    <property type="entry name" value="Winged helix-like DNA-binding domain superfamily/Winged helix DNA-binding domain"/>
    <property type="match status" value="1"/>
</dbReference>
<dbReference type="InterPro" id="IPR011711">
    <property type="entry name" value="GntR_C"/>
</dbReference>
<name>A0A9D2EDB2_9MICO</name>
<gene>
    <name evidence="5" type="ORF">H9815_05830</name>
</gene>
<evidence type="ECO:0000256" key="3">
    <source>
        <dbReference type="ARBA" id="ARBA00023163"/>
    </source>
</evidence>
<dbReference type="GO" id="GO:0003700">
    <property type="term" value="F:DNA-binding transcription factor activity"/>
    <property type="evidence" value="ECO:0007669"/>
    <property type="project" value="InterPro"/>
</dbReference>
<dbReference type="CDD" id="cd07377">
    <property type="entry name" value="WHTH_GntR"/>
    <property type="match status" value="1"/>
</dbReference>
<keyword evidence="3" id="KW-0804">Transcription</keyword>
<dbReference type="EMBL" id="DXBY01000095">
    <property type="protein sequence ID" value="HIZ35277.1"/>
    <property type="molecule type" value="Genomic_DNA"/>
</dbReference>
<evidence type="ECO:0000256" key="1">
    <source>
        <dbReference type="ARBA" id="ARBA00023015"/>
    </source>
</evidence>
<feature type="domain" description="HTH gntR-type" evidence="4">
    <location>
        <begin position="14"/>
        <end position="82"/>
    </location>
</feature>